<dbReference type="RefSeq" id="WP_118653326.1">
    <property type="nucleotide sequence ID" value="NZ_JACOOW010000015.1"/>
</dbReference>
<keyword evidence="2" id="KW-1185">Reference proteome</keyword>
<dbReference type="AlphaFoldDB" id="A0AAW3X5Z4"/>
<evidence type="ECO:0000313" key="2">
    <source>
        <dbReference type="Proteomes" id="UP000653904"/>
    </source>
</evidence>
<sequence length="71" mass="8556">MDYKRDEVLNDTIAHPELEQILQNMFRSGEPRRYARVAIMDEAIVIVMRKRRRITMQEYKTAIERYLAKIA</sequence>
<proteinExistence type="predicted"/>
<protein>
    <submittedName>
        <fullName evidence="1">Uncharacterized protein</fullName>
    </submittedName>
</protein>
<dbReference type="Proteomes" id="UP000653904">
    <property type="component" value="Unassembled WGS sequence"/>
</dbReference>
<comment type="caution">
    <text evidence="1">The sequence shown here is derived from an EMBL/GenBank/DDBJ whole genome shotgun (WGS) entry which is preliminary data.</text>
</comment>
<dbReference type="EMBL" id="JACOOW010000015">
    <property type="protein sequence ID" value="MBC5657922.1"/>
    <property type="molecule type" value="Genomic_DNA"/>
</dbReference>
<evidence type="ECO:0000313" key="1">
    <source>
        <dbReference type="EMBL" id="MBC5657922.1"/>
    </source>
</evidence>
<reference evidence="1 2" key="1">
    <citation type="submission" date="2020-08" db="EMBL/GenBank/DDBJ databases">
        <title>Genome public.</title>
        <authorList>
            <person name="Liu C."/>
            <person name="Sun Q."/>
        </authorList>
    </citation>
    <scope>NUCLEOTIDE SEQUENCE [LARGE SCALE GENOMIC DNA]</scope>
    <source>
        <strain evidence="1 2">BX14</strain>
    </source>
</reference>
<name>A0AAW3X5Z4_9CLOT</name>
<organism evidence="1 2">
    <name type="scientific">Clostridium segne</name>
    <dbReference type="NCBI Taxonomy" id="2763038"/>
    <lineage>
        <taxon>Bacteria</taxon>
        <taxon>Bacillati</taxon>
        <taxon>Bacillota</taxon>
        <taxon>Clostridia</taxon>
        <taxon>Eubacteriales</taxon>
        <taxon>Clostridiaceae</taxon>
        <taxon>Clostridium</taxon>
    </lineage>
</organism>
<gene>
    <name evidence="1" type="ORF">H8S19_12810</name>
</gene>
<accession>A0AAW3X5Z4</accession>